<proteinExistence type="predicted"/>
<name>A0A0R3PL25_ANGCS</name>
<evidence type="ECO:0000313" key="1">
    <source>
        <dbReference type="EMBL" id="VDM56980.1"/>
    </source>
</evidence>
<organism evidence="3">
    <name type="scientific">Angiostrongylus costaricensis</name>
    <name type="common">Nematode worm</name>
    <dbReference type="NCBI Taxonomy" id="334426"/>
    <lineage>
        <taxon>Eukaryota</taxon>
        <taxon>Metazoa</taxon>
        <taxon>Ecdysozoa</taxon>
        <taxon>Nematoda</taxon>
        <taxon>Chromadorea</taxon>
        <taxon>Rhabditida</taxon>
        <taxon>Rhabditina</taxon>
        <taxon>Rhabditomorpha</taxon>
        <taxon>Strongyloidea</taxon>
        <taxon>Metastrongylidae</taxon>
        <taxon>Angiostrongylus</taxon>
    </lineage>
</organism>
<dbReference type="Proteomes" id="UP000267027">
    <property type="component" value="Unassembled WGS sequence"/>
</dbReference>
<dbReference type="AlphaFoldDB" id="A0A0R3PL25"/>
<evidence type="ECO:0000313" key="2">
    <source>
        <dbReference type="Proteomes" id="UP000267027"/>
    </source>
</evidence>
<dbReference type="WBParaSite" id="ACOC_0000539401-mRNA-1">
    <property type="protein sequence ID" value="ACOC_0000539401-mRNA-1"/>
    <property type="gene ID" value="ACOC_0000539401"/>
</dbReference>
<gene>
    <name evidence="1" type="ORF">ACOC_LOCUS5395</name>
</gene>
<evidence type="ECO:0000313" key="3">
    <source>
        <dbReference type="WBParaSite" id="ACOC_0000539401-mRNA-1"/>
    </source>
</evidence>
<reference evidence="3" key="1">
    <citation type="submission" date="2017-02" db="UniProtKB">
        <authorList>
            <consortium name="WormBaseParasite"/>
        </authorList>
    </citation>
    <scope>IDENTIFICATION</scope>
</reference>
<protein>
    <submittedName>
        <fullName evidence="3">Reverse transcriptase domain-containing protein</fullName>
    </submittedName>
</protein>
<reference evidence="1 2" key="2">
    <citation type="submission" date="2018-11" db="EMBL/GenBank/DDBJ databases">
        <authorList>
            <consortium name="Pathogen Informatics"/>
        </authorList>
    </citation>
    <scope>NUCLEOTIDE SEQUENCE [LARGE SCALE GENOMIC DNA]</scope>
    <source>
        <strain evidence="1 2">Costa Rica</strain>
    </source>
</reference>
<sequence>MRKLEWDNMGVKMDGRQLHHLRFTDDIALITPNLSEAERMLADFDKACGKTGLPCTNSHKSDVYKEWISFVFGMPHSRSTKRISPNAPSYIYLGREINVMSDLAPELSRRKRADWGNTSLPLHWSERIASARCAPILEF</sequence>
<keyword evidence="2" id="KW-1185">Reference proteome</keyword>
<accession>A0A0R3PL25</accession>
<dbReference type="EMBL" id="UYYA01003868">
    <property type="protein sequence ID" value="VDM56980.1"/>
    <property type="molecule type" value="Genomic_DNA"/>
</dbReference>